<evidence type="ECO:0000259" key="1">
    <source>
        <dbReference type="Pfam" id="PF06985"/>
    </source>
</evidence>
<comment type="caution">
    <text evidence="2">The sequence shown here is derived from an EMBL/GenBank/DDBJ whole genome shotgun (WGS) entry which is preliminary data.</text>
</comment>
<keyword evidence="3" id="KW-1185">Reference proteome</keyword>
<reference evidence="2" key="2">
    <citation type="submission" date="2023-05" db="EMBL/GenBank/DDBJ databases">
        <authorList>
            <consortium name="Lawrence Berkeley National Laboratory"/>
            <person name="Steindorff A."/>
            <person name="Hensen N."/>
            <person name="Bonometti L."/>
            <person name="Westerberg I."/>
            <person name="Brannstrom I.O."/>
            <person name="Guillou S."/>
            <person name="Cros-Aarteil S."/>
            <person name="Calhoun S."/>
            <person name="Haridas S."/>
            <person name="Kuo A."/>
            <person name="Mondo S."/>
            <person name="Pangilinan J."/>
            <person name="Riley R."/>
            <person name="Labutti K."/>
            <person name="Andreopoulos B."/>
            <person name="Lipzen A."/>
            <person name="Chen C."/>
            <person name="Yanf M."/>
            <person name="Daum C."/>
            <person name="Ng V."/>
            <person name="Clum A."/>
            <person name="Ohm R."/>
            <person name="Martin F."/>
            <person name="Silar P."/>
            <person name="Natvig D."/>
            <person name="Lalanne C."/>
            <person name="Gautier V."/>
            <person name="Ament-Velasquez S.L."/>
            <person name="Kruys A."/>
            <person name="Hutchinson M.I."/>
            <person name="Powell A.J."/>
            <person name="Barry K."/>
            <person name="Miller A.N."/>
            <person name="Grigoriev I.V."/>
            <person name="Debuchy R."/>
            <person name="Gladieux P."/>
            <person name="Thoren M.H."/>
            <person name="Johannesson H."/>
        </authorList>
    </citation>
    <scope>NUCLEOTIDE SEQUENCE</scope>
    <source>
        <strain evidence="2">PSN243</strain>
    </source>
</reference>
<dbReference type="EMBL" id="MU865940">
    <property type="protein sequence ID" value="KAK4448882.1"/>
    <property type="molecule type" value="Genomic_DNA"/>
</dbReference>
<gene>
    <name evidence="2" type="ORF">QBC34DRAFT_464011</name>
</gene>
<feature type="domain" description="Heterokaryon incompatibility" evidence="1">
    <location>
        <begin position="169"/>
        <end position="317"/>
    </location>
</feature>
<dbReference type="AlphaFoldDB" id="A0AAV9GND2"/>
<dbReference type="Proteomes" id="UP001321760">
    <property type="component" value="Unassembled WGS sequence"/>
</dbReference>
<accession>A0AAV9GND2</accession>
<evidence type="ECO:0000313" key="3">
    <source>
        <dbReference type="Proteomes" id="UP001321760"/>
    </source>
</evidence>
<dbReference type="InterPro" id="IPR010730">
    <property type="entry name" value="HET"/>
</dbReference>
<sequence length="625" mass="69061">MASRSEHQCPLSPNPWGELASLQDIKEDACSGCDRCLLVRHLADQLLQYPDEDAVFYPPARWGTIQARIHIRAAGAGPEAVYTMFETFHLLVPTGQPKIFAELPSGHAASAMETQKSLSTLKTWIHQCSTQHASCSRSPAGTRLPNRVIKVSGGTIRLIETVKGQVGHYIALSHCWGDSRSPCLTTSATLEANKQRIEWELLPNTFRDAVQVTRELGVQYLWIDSMCIIQDDANDWRIESSNRAHVYKNSYLTLCATRARSDDGGLWLSHEGAGQHDRNVYIQSARDFEIAHLQESRELANGETSNPLLTRAWTLQERLLSPRILHFGHGELLWRCTEMNDCECALGRTGYLETENDSEFDSCQGFVSEKSLAIRLSEASLGKVNIPLEWRCIVEEYTGFSLTLEKDVLPALAGLALEFAGLRPGDRYLAGLWETSLLSDLAWYRASTVKDTPRPSVYRAPSWSWASIARKVGFHSSEFEEDDVRARIISAETTLTGSDTRGEVEGGSIVLMARVQPATTTWVGAAQFDVEVDVEADGGTSAIVCCTYDSISDCQDGAISPGSSVLLLLLQATDFVSSILVLAEALGRPGAFRRVGIDTFEQNPHWNFANPGSGWFSVEMLVEIV</sequence>
<proteinExistence type="predicted"/>
<dbReference type="PANTHER" id="PTHR33112">
    <property type="entry name" value="DOMAIN PROTEIN, PUTATIVE-RELATED"/>
    <property type="match status" value="1"/>
</dbReference>
<organism evidence="2 3">
    <name type="scientific">Podospora aff. communis PSN243</name>
    <dbReference type="NCBI Taxonomy" id="3040156"/>
    <lineage>
        <taxon>Eukaryota</taxon>
        <taxon>Fungi</taxon>
        <taxon>Dikarya</taxon>
        <taxon>Ascomycota</taxon>
        <taxon>Pezizomycotina</taxon>
        <taxon>Sordariomycetes</taxon>
        <taxon>Sordariomycetidae</taxon>
        <taxon>Sordariales</taxon>
        <taxon>Podosporaceae</taxon>
        <taxon>Podospora</taxon>
    </lineage>
</organism>
<dbReference type="PANTHER" id="PTHR33112:SF13">
    <property type="entry name" value="HETEROKARYON INCOMPATIBILITY DOMAIN-CONTAINING PROTEIN"/>
    <property type="match status" value="1"/>
</dbReference>
<dbReference type="Pfam" id="PF06985">
    <property type="entry name" value="HET"/>
    <property type="match status" value="1"/>
</dbReference>
<reference evidence="2" key="1">
    <citation type="journal article" date="2023" name="Mol. Phylogenet. Evol.">
        <title>Genome-scale phylogeny and comparative genomics of the fungal order Sordariales.</title>
        <authorList>
            <person name="Hensen N."/>
            <person name="Bonometti L."/>
            <person name="Westerberg I."/>
            <person name="Brannstrom I.O."/>
            <person name="Guillou S."/>
            <person name="Cros-Aarteil S."/>
            <person name="Calhoun S."/>
            <person name="Haridas S."/>
            <person name="Kuo A."/>
            <person name="Mondo S."/>
            <person name="Pangilinan J."/>
            <person name="Riley R."/>
            <person name="LaButti K."/>
            <person name="Andreopoulos B."/>
            <person name="Lipzen A."/>
            <person name="Chen C."/>
            <person name="Yan M."/>
            <person name="Daum C."/>
            <person name="Ng V."/>
            <person name="Clum A."/>
            <person name="Steindorff A."/>
            <person name="Ohm R.A."/>
            <person name="Martin F."/>
            <person name="Silar P."/>
            <person name="Natvig D.O."/>
            <person name="Lalanne C."/>
            <person name="Gautier V."/>
            <person name="Ament-Velasquez S.L."/>
            <person name="Kruys A."/>
            <person name="Hutchinson M.I."/>
            <person name="Powell A.J."/>
            <person name="Barry K."/>
            <person name="Miller A.N."/>
            <person name="Grigoriev I.V."/>
            <person name="Debuchy R."/>
            <person name="Gladieux P."/>
            <person name="Hiltunen Thoren M."/>
            <person name="Johannesson H."/>
        </authorList>
    </citation>
    <scope>NUCLEOTIDE SEQUENCE</scope>
    <source>
        <strain evidence="2">PSN243</strain>
    </source>
</reference>
<protein>
    <submittedName>
        <fullName evidence="2">HET-domain-containing protein</fullName>
    </submittedName>
</protein>
<name>A0AAV9GND2_9PEZI</name>
<evidence type="ECO:0000313" key="2">
    <source>
        <dbReference type="EMBL" id="KAK4448882.1"/>
    </source>
</evidence>